<dbReference type="GO" id="GO:0006310">
    <property type="term" value="P:DNA recombination"/>
    <property type="evidence" value="ECO:0007669"/>
    <property type="project" value="UniProtKB-KW"/>
</dbReference>
<feature type="coiled-coil region" evidence="5">
    <location>
        <begin position="151"/>
        <end position="178"/>
    </location>
</feature>
<dbReference type="KEGG" id="puo:RZN69_14655"/>
<dbReference type="Pfam" id="PF02646">
    <property type="entry name" value="RmuC"/>
    <property type="match status" value="1"/>
</dbReference>
<dbReference type="Proteomes" id="UP001304300">
    <property type="component" value="Chromosome"/>
</dbReference>
<evidence type="ECO:0000256" key="2">
    <source>
        <dbReference type="ARBA" id="ARBA00009840"/>
    </source>
</evidence>
<evidence type="ECO:0000256" key="4">
    <source>
        <dbReference type="ARBA" id="ARBA00023172"/>
    </source>
</evidence>
<keyword evidence="3 5" id="KW-0175">Coiled coil</keyword>
<protein>
    <submittedName>
        <fullName evidence="6">DNA recombination protein RmuC</fullName>
    </submittedName>
</protein>
<proteinExistence type="inferred from homology"/>
<dbReference type="EMBL" id="CP136920">
    <property type="protein sequence ID" value="WOO39863.1"/>
    <property type="molecule type" value="Genomic_DNA"/>
</dbReference>
<dbReference type="RefSeq" id="WP_317831902.1">
    <property type="nucleotide sequence ID" value="NZ_CP136920.1"/>
</dbReference>
<evidence type="ECO:0000256" key="1">
    <source>
        <dbReference type="ARBA" id="ARBA00003416"/>
    </source>
</evidence>
<dbReference type="AlphaFoldDB" id="A0AAQ3QQ55"/>
<dbReference type="PANTHER" id="PTHR30563">
    <property type="entry name" value="DNA RECOMBINATION PROTEIN RMUC"/>
    <property type="match status" value="1"/>
</dbReference>
<comment type="function">
    <text evidence="1">Involved in DNA recombination.</text>
</comment>
<dbReference type="InterPro" id="IPR003798">
    <property type="entry name" value="DNA_recombination_RmuC"/>
</dbReference>
<comment type="similarity">
    <text evidence="2">Belongs to the RmuC family.</text>
</comment>
<reference evidence="6 7" key="1">
    <citation type="submission" date="2023-10" db="EMBL/GenBank/DDBJ databases">
        <title>Rubellicoccus peritrichatus gen. nov., sp. nov., isolated from an algae of coral reef tank.</title>
        <authorList>
            <person name="Luo J."/>
        </authorList>
    </citation>
    <scope>NUCLEOTIDE SEQUENCE [LARGE SCALE GENOMIC DNA]</scope>
    <source>
        <strain evidence="6 7">CR14</strain>
    </source>
</reference>
<dbReference type="PANTHER" id="PTHR30563:SF0">
    <property type="entry name" value="DNA RECOMBINATION PROTEIN RMUC"/>
    <property type="match status" value="1"/>
</dbReference>
<evidence type="ECO:0000256" key="5">
    <source>
        <dbReference type="SAM" id="Coils"/>
    </source>
</evidence>
<keyword evidence="4" id="KW-0233">DNA recombination</keyword>
<name>A0AAQ3QQ55_9BACT</name>
<keyword evidence="7" id="KW-1185">Reference proteome</keyword>
<evidence type="ECO:0000313" key="7">
    <source>
        <dbReference type="Proteomes" id="UP001304300"/>
    </source>
</evidence>
<evidence type="ECO:0000256" key="3">
    <source>
        <dbReference type="ARBA" id="ARBA00023054"/>
    </source>
</evidence>
<organism evidence="6 7">
    <name type="scientific">Rubellicoccus peritrichatus</name>
    <dbReference type="NCBI Taxonomy" id="3080537"/>
    <lineage>
        <taxon>Bacteria</taxon>
        <taxon>Pseudomonadati</taxon>
        <taxon>Verrucomicrobiota</taxon>
        <taxon>Opitutia</taxon>
        <taxon>Puniceicoccales</taxon>
        <taxon>Cerasicoccaceae</taxon>
        <taxon>Rubellicoccus</taxon>
    </lineage>
</organism>
<accession>A0AAQ3QQ55</accession>
<gene>
    <name evidence="6" type="primary">rmuC</name>
    <name evidence="6" type="ORF">RZN69_14655</name>
</gene>
<feature type="coiled-coil region" evidence="5">
    <location>
        <begin position="29"/>
        <end position="95"/>
    </location>
</feature>
<evidence type="ECO:0000313" key="6">
    <source>
        <dbReference type="EMBL" id="WOO39863.1"/>
    </source>
</evidence>
<sequence length="461" mass="51890">MISSLSFVFLLFGLAIGAVITYVVTTQRARLLQQRLESESNNVKTALAEQKASQDRDLELHKAESQRANELALKLREAETRREADAEQIKRLERIQEIFADKFKALSADALKSNNEEFLKLAKVNLEKFQENAKGDLEKRQIAIDRMVLPIRESLDKVDEKIQNLEKVRNNANVALTEQIKHLMTMGVSLQSETANLVKALRAPQVRGRWGEMQLRRTVEMAGLINHCDFTEQTSVATEDGPQRPDMLVHLPNDRLVVVDAKAPLAAYLEALEAGNPDVQAKHMADHARQVRDHLKKLGSKQYWKQFKEAPEFVVLFLPGESFFSAALQQDAALIDYGVENRVILATPTTLIALLKAVAFGWRQEAIAREAAEISRLGNELYERVGVLGKHLGKIRKGLDTATDAYNDAVRSVESRLLPTARRFRELQATTNKVIEPLEQANENLLNMTAEELNAKADKEL</sequence>